<dbReference type="RefSeq" id="WP_217681801.1">
    <property type="nucleotide sequence ID" value="NZ_JAHRGL010000025.1"/>
</dbReference>
<keyword evidence="3" id="KW-1185">Reference proteome</keyword>
<proteinExistence type="predicted"/>
<comment type="caution">
    <text evidence="2">The sequence shown here is derived from an EMBL/GenBank/DDBJ whole genome shotgun (WGS) entry which is preliminary data.</text>
</comment>
<dbReference type="PROSITE" id="PS51296">
    <property type="entry name" value="RIESKE"/>
    <property type="match status" value="1"/>
</dbReference>
<evidence type="ECO:0000313" key="3">
    <source>
        <dbReference type="Proteomes" id="UP000813068"/>
    </source>
</evidence>
<feature type="domain" description="Rieske" evidence="1">
    <location>
        <begin position="9"/>
        <end position="107"/>
    </location>
</feature>
<dbReference type="EMBL" id="JAHRGL010000025">
    <property type="protein sequence ID" value="MBV2133338.1"/>
    <property type="molecule type" value="Genomic_DNA"/>
</dbReference>
<accession>A0ABS6MX13</accession>
<dbReference type="CDD" id="cd03528">
    <property type="entry name" value="Rieske_RO_ferredoxin"/>
    <property type="match status" value="1"/>
</dbReference>
<dbReference type="Proteomes" id="UP000813068">
    <property type="component" value="Unassembled WGS sequence"/>
</dbReference>
<evidence type="ECO:0000313" key="2">
    <source>
        <dbReference type="EMBL" id="MBV2133338.1"/>
    </source>
</evidence>
<name>A0ABS6MX13_9GAMM</name>
<dbReference type="InterPro" id="IPR017941">
    <property type="entry name" value="Rieske_2Fe-2S"/>
</dbReference>
<evidence type="ECO:0000259" key="1">
    <source>
        <dbReference type="PROSITE" id="PS51296"/>
    </source>
</evidence>
<organism evidence="2 3">
    <name type="scientific">Geopseudomonas aromaticivorans</name>
    <dbReference type="NCBI Taxonomy" id="2849492"/>
    <lineage>
        <taxon>Bacteria</taxon>
        <taxon>Pseudomonadati</taxon>
        <taxon>Pseudomonadota</taxon>
        <taxon>Gammaproteobacteria</taxon>
        <taxon>Pseudomonadales</taxon>
        <taxon>Pseudomonadaceae</taxon>
        <taxon>Geopseudomonas</taxon>
    </lineage>
</organism>
<dbReference type="Pfam" id="PF00355">
    <property type="entry name" value="Rieske"/>
    <property type="match status" value="1"/>
</dbReference>
<protein>
    <submittedName>
        <fullName evidence="2">Non-heme iron oxygenase ferredoxin subunit</fullName>
    </submittedName>
</protein>
<reference evidence="2 3" key="1">
    <citation type="submission" date="2021-06" db="EMBL/GenBank/DDBJ databases">
        <title>Differences between aerobic and microaerobic xylene degrading microbial communities.</title>
        <authorList>
            <person name="Banerjee S."/>
            <person name="Tancsics A."/>
        </authorList>
    </citation>
    <scope>NUCLEOTIDE SEQUENCE [LARGE SCALE GENOMIC DNA]</scope>
    <source>
        <strain evidence="2 3">MAP12</strain>
    </source>
</reference>
<gene>
    <name evidence="2" type="ORF">KRX52_11080</name>
</gene>
<sequence>MGCAEKEIWVKLISCDEVEEDFGAKIERNGAPPLAVFRLGAEFFVTDDTCTHGEASLCDGEVFPNGEVSCPYHGGTFDIRSGAPCKYPCSVPIKIYKVRVIDGFVWADLEQA</sequence>